<keyword evidence="3" id="KW-1185">Reference proteome</keyword>
<organism evidence="2 3">
    <name type="scientific">Actinokineospora fastidiosa</name>
    <dbReference type="NCBI Taxonomy" id="1816"/>
    <lineage>
        <taxon>Bacteria</taxon>
        <taxon>Bacillati</taxon>
        <taxon>Actinomycetota</taxon>
        <taxon>Actinomycetes</taxon>
        <taxon>Pseudonocardiales</taxon>
        <taxon>Pseudonocardiaceae</taxon>
        <taxon>Actinokineospora</taxon>
    </lineage>
</organism>
<proteinExistence type="predicted"/>
<dbReference type="PANTHER" id="PTHR43317:SF3">
    <property type="entry name" value="BLR2883 PROTEIN"/>
    <property type="match status" value="1"/>
</dbReference>
<gene>
    <name evidence="2" type="ORF">GCM10010171_16400</name>
</gene>
<name>A0A918LA43_9PSEU</name>
<dbReference type="EMBL" id="BMRB01000001">
    <property type="protein sequence ID" value="GGS23977.1"/>
    <property type="molecule type" value="Genomic_DNA"/>
</dbReference>
<dbReference type="GO" id="GO:0006596">
    <property type="term" value="P:polyamine biosynthetic process"/>
    <property type="evidence" value="ECO:0007669"/>
    <property type="project" value="UniProtKB-KW"/>
</dbReference>
<dbReference type="Proteomes" id="UP000660680">
    <property type="component" value="Unassembled WGS sequence"/>
</dbReference>
<reference evidence="2" key="2">
    <citation type="submission" date="2020-09" db="EMBL/GenBank/DDBJ databases">
        <authorList>
            <person name="Sun Q."/>
            <person name="Ohkuma M."/>
        </authorList>
    </citation>
    <scope>NUCLEOTIDE SEQUENCE</scope>
    <source>
        <strain evidence="2">JCM 3276</strain>
    </source>
</reference>
<keyword evidence="1" id="KW-0620">Polyamine biosynthesis</keyword>
<dbReference type="AlphaFoldDB" id="A0A918LA43"/>
<sequence>MDELPTVIARAPGACGELVLRRVGAHHEIIADGMFLMDTRAGESERLLVDAAADRMPDGAPLVVGGLGVGFSLAAALSHPRVGEVVVVEREQAVIEWNAGPLGNADLLADPRAHCVPADLVTWLSTVEEPFGAVCLDIDNGPEWTLDEGNAGLYTDTGLDLLASALTPDGVLAVWSAAASADFHTRLRAHFADVEELTVPVPRGEPDVVYLATPSPRPSSPS</sequence>
<protein>
    <submittedName>
        <fullName evidence="2">Spermidine synthase</fullName>
    </submittedName>
</protein>
<dbReference type="SUPFAM" id="SSF53335">
    <property type="entry name" value="S-adenosyl-L-methionine-dependent methyltransferases"/>
    <property type="match status" value="1"/>
</dbReference>
<dbReference type="Pfam" id="PF01564">
    <property type="entry name" value="Spermine_synth"/>
    <property type="match status" value="1"/>
</dbReference>
<dbReference type="Gene3D" id="3.40.50.150">
    <property type="entry name" value="Vaccinia Virus protein VP39"/>
    <property type="match status" value="1"/>
</dbReference>
<evidence type="ECO:0000313" key="2">
    <source>
        <dbReference type="EMBL" id="GGS23977.1"/>
    </source>
</evidence>
<evidence type="ECO:0000256" key="1">
    <source>
        <dbReference type="ARBA" id="ARBA00023115"/>
    </source>
</evidence>
<reference evidence="2" key="1">
    <citation type="journal article" date="2014" name="Int. J. Syst. Evol. Microbiol.">
        <title>Complete genome sequence of Corynebacterium casei LMG S-19264T (=DSM 44701T), isolated from a smear-ripened cheese.</title>
        <authorList>
            <consortium name="US DOE Joint Genome Institute (JGI-PGF)"/>
            <person name="Walter F."/>
            <person name="Albersmeier A."/>
            <person name="Kalinowski J."/>
            <person name="Ruckert C."/>
        </authorList>
    </citation>
    <scope>NUCLEOTIDE SEQUENCE</scope>
    <source>
        <strain evidence="2">JCM 3276</strain>
    </source>
</reference>
<accession>A0A918LA43</accession>
<evidence type="ECO:0000313" key="3">
    <source>
        <dbReference type="Proteomes" id="UP000660680"/>
    </source>
</evidence>
<dbReference type="InterPro" id="IPR029063">
    <property type="entry name" value="SAM-dependent_MTases_sf"/>
</dbReference>
<comment type="caution">
    <text evidence="2">The sequence shown here is derived from an EMBL/GenBank/DDBJ whole genome shotgun (WGS) entry which is preliminary data.</text>
</comment>
<dbReference type="PANTHER" id="PTHR43317">
    <property type="entry name" value="THERMOSPERMINE SYNTHASE ACAULIS5"/>
    <property type="match status" value="1"/>
</dbReference>